<dbReference type="Proteomes" id="UP001165089">
    <property type="component" value="Unassembled WGS sequence"/>
</dbReference>
<evidence type="ECO:0000313" key="2">
    <source>
        <dbReference type="Proteomes" id="UP001165089"/>
    </source>
</evidence>
<proteinExistence type="predicted"/>
<organism evidence="1 2">
    <name type="scientific">Geothrix rubra</name>
    <dbReference type="NCBI Taxonomy" id="2927977"/>
    <lineage>
        <taxon>Bacteria</taxon>
        <taxon>Pseudomonadati</taxon>
        <taxon>Acidobacteriota</taxon>
        <taxon>Holophagae</taxon>
        <taxon>Holophagales</taxon>
        <taxon>Holophagaceae</taxon>
        <taxon>Geothrix</taxon>
    </lineage>
</organism>
<keyword evidence="2" id="KW-1185">Reference proteome</keyword>
<dbReference type="RefSeq" id="WP_285727889.1">
    <property type="nucleotide sequence ID" value="NZ_BSDD01000013.1"/>
</dbReference>
<gene>
    <name evidence="1" type="ORF">GETHPA_30310</name>
</gene>
<evidence type="ECO:0000313" key="1">
    <source>
        <dbReference type="EMBL" id="GLH71497.1"/>
    </source>
</evidence>
<protein>
    <submittedName>
        <fullName evidence="1">Uncharacterized protein</fullName>
    </submittedName>
</protein>
<dbReference type="EMBL" id="BSDD01000013">
    <property type="protein sequence ID" value="GLH71497.1"/>
    <property type="molecule type" value="Genomic_DNA"/>
</dbReference>
<comment type="caution">
    <text evidence="1">The sequence shown here is derived from an EMBL/GenBank/DDBJ whole genome shotgun (WGS) entry which is preliminary data.</text>
</comment>
<accession>A0ABQ5Q9I9</accession>
<reference evidence="1 2" key="1">
    <citation type="journal article" date="2023" name="Antonie Van Leeuwenhoek">
        <title>Mesoterricola silvestris gen. nov., sp. nov., Mesoterricola sediminis sp. nov., Geothrix oryzae sp. nov., Geothrix edaphica sp. nov., Geothrix rubra sp. nov., and Geothrix limicola sp. nov., six novel members of Acidobacteriota isolated from soils.</title>
        <authorList>
            <person name="Itoh H."/>
            <person name="Sugisawa Y."/>
            <person name="Mise K."/>
            <person name="Xu Z."/>
            <person name="Kuniyasu M."/>
            <person name="Ushijima N."/>
            <person name="Kawano K."/>
            <person name="Kobayashi E."/>
            <person name="Shiratori Y."/>
            <person name="Masuda Y."/>
            <person name="Senoo K."/>
        </authorList>
    </citation>
    <scope>NUCLEOTIDE SEQUENCE [LARGE SCALE GENOMIC DNA]</scope>
    <source>
        <strain evidence="1 2">Red803</strain>
    </source>
</reference>
<sequence length="228" mass="25312">MILLAIPIFAIALTQATPNSGVQETLASVGAKHCLSDYAKGRFGHLRIDAERSKDFEKRLFAAFLLYKKAPDRNRQTFLKALPKSQGQFEKYSRIASTLNLAPWAETGEIQIPSVPFSINFWDIQKQIVELAVAGEPEAITAIFGLSKFGDGAVGEGLSEDSFHLFLHPDLVASHWILFEPHVDDIGAVKSELDDAGIISLRNQYILAFKDNPKGLKVILYAFEHSQR</sequence>
<name>A0ABQ5Q9I9_9BACT</name>